<reference evidence="1 2" key="1">
    <citation type="submission" date="2024-03" db="EMBL/GenBank/DDBJ databases">
        <title>A Dehalogenimonas Isolated from Estuarine Sediments Dihaloeliminates Chlorinated Alkanes.</title>
        <authorList>
            <person name="Yang Y."/>
            <person name="Wang H."/>
        </authorList>
    </citation>
    <scope>NUCLEOTIDE SEQUENCE [LARGE SCALE GENOMIC DNA]</scope>
    <source>
        <strain evidence="1 2">W</strain>
    </source>
</reference>
<sequence>MDNVKPIRRLATIEKAPGGVFAHTPPDVLAKVGTVEFINGFNDTFKKPTGRAVIHRLINRNDINAFITKQGLVCNRVGTAPGKAV</sequence>
<evidence type="ECO:0000313" key="1">
    <source>
        <dbReference type="EMBL" id="WWX26224.1"/>
    </source>
</evidence>
<accession>A0ABZ2J9D2</accession>
<protein>
    <submittedName>
        <fullName evidence="1">Uncharacterized protein</fullName>
    </submittedName>
</protein>
<dbReference type="Proteomes" id="UP001375370">
    <property type="component" value="Chromosome"/>
</dbReference>
<dbReference type="EMBL" id="CP146612">
    <property type="protein sequence ID" value="WWX26224.1"/>
    <property type="molecule type" value="Genomic_DNA"/>
</dbReference>
<gene>
    <name evidence="1" type="ORF">V8247_04430</name>
</gene>
<keyword evidence="2" id="KW-1185">Reference proteome</keyword>
<evidence type="ECO:0000313" key="2">
    <source>
        <dbReference type="Proteomes" id="UP001375370"/>
    </source>
</evidence>
<name>A0ABZ2J9D2_9CHLR</name>
<proteinExistence type="predicted"/>
<organism evidence="1 2">
    <name type="scientific">Candidatus Dehalogenimonas loeffleri</name>
    <dbReference type="NCBI Taxonomy" id="3127115"/>
    <lineage>
        <taxon>Bacteria</taxon>
        <taxon>Bacillati</taxon>
        <taxon>Chloroflexota</taxon>
        <taxon>Dehalococcoidia</taxon>
        <taxon>Dehalococcoidales</taxon>
        <taxon>Dehalococcoidaceae</taxon>
        <taxon>Dehalogenimonas</taxon>
    </lineage>
</organism>